<keyword evidence="5" id="KW-0443">Lipid metabolism</keyword>
<feature type="compositionally biased region" description="Basic and acidic residues" evidence="7">
    <location>
        <begin position="405"/>
        <end position="428"/>
    </location>
</feature>
<keyword evidence="10" id="KW-1185">Reference proteome</keyword>
<evidence type="ECO:0000256" key="2">
    <source>
        <dbReference type="ARBA" id="ARBA00022692"/>
    </source>
</evidence>
<keyword evidence="6 8" id="KW-0472">Membrane</keyword>
<sequence length="452" mass="52597">MTRTTLHVDTNTPSENSGQHVDHHPTLRKHDDSKHHSRGISKVLMSLCISCCCPSFLTSMIKRLTEPFMNMIKSYLGILQTVQSLLINNPLTDFLKKHFFKILAILIYLFVAFVLSTLTAMFVVMIVLFYRRPPTQYDHPLFFVKEDKSLYANVTLLPNDSSRSLIQSGLFIDTFRIKLNLPESVANRKVGMFTVHADFYDRNNVRLFSTSRSSMIKYNSNIIRTVKDLMSIPYIIFGNENEPERQILEMLTETQLLEFNHRVILQKASHIHVWVGSPDVQIYSASIQMMAQVTGIWYYFFNYPITSFFILFPIFLSFNIFGWIVFGLFLIYLIFIRSNKNQQLYVSQKQHLKHHSSYDMPTKPSTHQEKRVETPSSSLVKQHTIQVSHADMLTSSSDRDEEEGHIESEDSKAQQKKHHDETVVDHTTHSVSSNQKQPQMRKRVPRKKKQIE</sequence>
<evidence type="ECO:0000256" key="5">
    <source>
        <dbReference type="ARBA" id="ARBA00023098"/>
    </source>
</evidence>
<feature type="transmembrane region" description="Helical" evidence="8">
    <location>
        <begin position="43"/>
        <end position="61"/>
    </location>
</feature>
<dbReference type="AlphaFoldDB" id="A0AA88H4G9"/>
<keyword evidence="3" id="KW-0256">Endoplasmic reticulum</keyword>
<name>A0AA88H4G9_NAELO</name>
<feature type="compositionally biased region" description="Polar residues" evidence="7">
    <location>
        <begin position="1"/>
        <end position="19"/>
    </location>
</feature>
<feature type="compositionally biased region" description="Polar residues" evidence="7">
    <location>
        <begin position="374"/>
        <end position="387"/>
    </location>
</feature>
<feature type="compositionally biased region" description="Basic residues" evidence="7">
    <location>
        <begin position="439"/>
        <end position="452"/>
    </location>
</feature>
<evidence type="ECO:0000256" key="3">
    <source>
        <dbReference type="ARBA" id="ARBA00022824"/>
    </source>
</evidence>
<feature type="transmembrane region" description="Helical" evidence="8">
    <location>
        <begin position="320"/>
        <end position="336"/>
    </location>
</feature>
<feature type="region of interest" description="Disordered" evidence="7">
    <location>
        <begin position="1"/>
        <end position="34"/>
    </location>
</feature>
<protein>
    <recommendedName>
        <fullName evidence="11">Seipin</fullName>
    </recommendedName>
</protein>
<feature type="transmembrane region" description="Helical" evidence="8">
    <location>
        <begin position="296"/>
        <end position="314"/>
    </location>
</feature>
<evidence type="ECO:0000256" key="4">
    <source>
        <dbReference type="ARBA" id="ARBA00022989"/>
    </source>
</evidence>
<dbReference type="Pfam" id="PF06775">
    <property type="entry name" value="Seipin"/>
    <property type="match status" value="1"/>
</dbReference>
<dbReference type="CDD" id="cd23995">
    <property type="entry name" value="Seipin_BSCL2_like"/>
    <property type="match status" value="1"/>
</dbReference>
<dbReference type="RefSeq" id="XP_044555333.1">
    <property type="nucleotide sequence ID" value="XM_044696889.1"/>
</dbReference>
<dbReference type="Proteomes" id="UP000816034">
    <property type="component" value="Unassembled WGS sequence"/>
</dbReference>
<dbReference type="GO" id="GO:0005789">
    <property type="term" value="C:endoplasmic reticulum membrane"/>
    <property type="evidence" value="ECO:0007669"/>
    <property type="project" value="UniProtKB-SubCell"/>
</dbReference>
<feature type="transmembrane region" description="Helical" evidence="8">
    <location>
        <begin position="102"/>
        <end position="130"/>
    </location>
</feature>
<organism evidence="9 10">
    <name type="scientific">Naegleria lovaniensis</name>
    <name type="common">Amoeba</name>
    <dbReference type="NCBI Taxonomy" id="51637"/>
    <lineage>
        <taxon>Eukaryota</taxon>
        <taxon>Discoba</taxon>
        <taxon>Heterolobosea</taxon>
        <taxon>Tetramitia</taxon>
        <taxon>Eutetramitia</taxon>
        <taxon>Vahlkampfiidae</taxon>
        <taxon>Naegleria</taxon>
    </lineage>
</organism>
<feature type="compositionally biased region" description="Basic and acidic residues" evidence="7">
    <location>
        <begin position="20"/>
        <end position="34"/>
    </location>
</feature>
<keyword evidence="4 8" id="KW-1133">Transmembrane helix</keyword>
<dbReference type="PANTHER" id="PTHR21212">
    <property type="entry name" value="BERNARDINELLI-SEIP CONGENITAL LIPODYSTROPHY 2 HOMOLOG BSCL2 PROTEIN"/>
    <property type="match status" value="1"/>
</dbReference>
<dbReference type="GO" id="GO:0006629">
    <property type="term" value="P:lipid metabolic process"/>
    <property type="evidence" value="ECO:0007669"/>
    <property type="project" value="UniProtKB-KW"/>
</dbReference>
<evidence type="ECO:0000313" key="10">
    <source>
        <dbReference type="Proteomes" id="UP000816034"/>
    </source>
</evidence>
<dbReference type="GO" id="GO:0140042">
    <property type="term" value="P:lipid droplet formation"/>
    <property type="evidence" value="ECO:0007669"/>
    <property type="project" value="UniProtKB-ARBA"/>
</dbReference>
<proteinExistence type="predicted"/>
<evidence type="ECO:0000256" key="6">
    <source>
        <dbReference type="ARBA" id="ARBA00023136"/>
    </source>
</evidence>
<keyword evidence="2 8" id="KW-0812">Transmembrane</keyword>
<dbReference type="InterPro" id="IPR009617">
    <property type="entry name" value="Seipin"/>
</dbReference>
<evidence type="ECO:0000256" key="1">
    <source>
        <dbReference type="ARBA" id="ARBA00004477"/>
    </source>
</evidence>
<evidence type="ECO:0000313" key="9">
    <source>
        <dbReference type="EMBL" id="KAG2393439.1"/>
    </source>
</evidence>
<dbReference type="EMBL" id="PYSW02000002">
    <property type="protein sequence ID" value="KAG2393439.1"/>
    <property type="molecule type" value="Genomic_DNA"/>
</dbReference>
<gene>
    <name evidence="9" type="ORF">C9374_006970</name>
</gene>
<evidence type="ECO:0008006" key="11">
    <source>
        <dbReference type="Google" id="ProtNLM"/>
    </source>
</evidence>
<dbReference type="PANTHER" id="PTHR21212:SF0">
    <property type="entry name" value="SEIPIN"/>
    <property type="match status" value="1"/>
</dbReference>
<feature type="region of interest" description="Disordered" evidence="7">
    <location>
        <begin position="355"/>
        <end position="452"/>
    </location>
</feature>
<comment type="caution">
    <text evidence="9">The sequence shown here is derived from an EMBL/GenBank/DDBJ whole genome shotgun (WGS) entry which is preliminary data.</text>
</comment>
<dbReference type="GeneID" id="68099424"/>
<reference evidence="9 10" key="1">
    <citation type="journal article" date="2018" name="BMC Genomics">
        <title>The genome of Naegleria lovaniensis, the basis for a comparative approach to unravel pathogenicity factors of the human pathogenic amoeba N. fowleri.</title>
        <authorList>
            <person name="Liechti N."/>
            <person name="Schurch N."/>
            <person name="Bruggmann R."/>
            <person name="Wittwer M."/>
        </authorList>
    </citation>
    <scope>NUCLEOTIDE SEQUENCE [LARGE SCALE GENOMIC DNA]</scope>
    <source>
        <strain evidence="9 10">ATCC 30569</strain>
    </source>
</reference>
<comment type="subcellular location">
    <subcellularLocation>
        <location evidence="1">Endoplasmic reticulum membrane</location>
        <topology evidence="1">Multi-pass membrane protein</topology>
    </subcellularLocation>
</comment>
<evidence type="ECO:0000256" key="8">
    <source>
        <dbReference type="SAM" id="Phobius"/>
    </source>
</evidence>
<evidence type="ECO:0000256" key="7">
    <source>
        <dbReference type="SAM" id="MobiDB-lite"/>
    </source>
</evidence>
<accession>A0AA88H4G9</accession>